<dbReference type="InterPro" id="IPR010980">
    <property type="entry name" value="Cyt_c/b562"/>
</dbReference>
<dbReference type="GO" id="GO:0005506">
    <property type="term" value="F:iron ion binding"/>
    <property type="evidence" value="ECO:0007669"/>
    <property type="project" value="InterPro"/>
</dbReference>
<dbReference type="PROSITE" id="PS51009">
    <property type="entry name" value="CYTCII"/>
    <property type="match status" value="1"/>
</dbReference>
<feature type="signal peptide" evidence="8">
    <location>
        <begin position="1"/>
        <end position="20"/>
    </location>
</feature>
<evidence type="ECO:0000256" key="6">
    <source>
        <dbReference type="PIRSR" id="PIRSR000027-1"/>
    </source>
</evidence>
<feature type="binding site" description="covalent" evidence="7">
    <location>
        <position position="136"/>
    </location>
    <ligand>
        <name>heme c</name>
        <dbReference type="ChEBI" id="CHEBI:61717"/>
    </ligand>
</feature>
<protein>
    <submittedName>
        <fullName evidence="9">Cytochrome c</fullName>
    </submittedName>
</protein>
<comment type="caution">
    <text evidence="9">The sequence shown here is derived from an EMBL/GenBank/DDBJ whole genome shotgun (WGS) entry which is preliminary data.</text>
</comment>
<evidence type="ECO:0000256" key="4">
    <source>
        <dbReference type="ARBA" id="ARBA00022982"/>
    </source>
</evidence>
<evidence type="ECO:0000256" key="8">
    <source>
        <dbReference type="SAM" id="SignalP"/>
    </source>
</evidence>
<evidence type="ECO:0000256" key="1">
    <source>
        <dbReference type="ARBA" id="ARBA00022448"/>
    </source>
</evidence>
<dbReference type="SUPFAM" id="SSF47175">
    <property type="entry name" value="Cytochromes"/>
    <property type="match status" value="1"/>
</dbReference>
<evidence type="ECO:0000256" key="3">
    <source>
        <dbReference type="ARBA" id="ARBA00022723"/>
    </source>
</evidence>
<dbReference type="RefSeq" id="WP_230371040.1">
    <property type="nucleotide sequence ID" value="NZ_WLYX01000001.1"/>
</dbReference>
<dbReference type="PIRSF" id="PIRSF000027">
    <property type="entry name" value="Cytc_c_prime"/>
    <property type="match status" value="1"/>
</dbReference>
<feature type="binding site" description="axial binding residue" evidence="6">
    <location>
        <position position="140"/>
    </location>
    <ligand>
        <name>heme c</name>
        <dbReference type="ChEBI" id="CHEBI:61717"/>
    </ligand>
    <ligandPart>
        <name>Fe</name>
        <dbReference type="ChEBI" id="CHEBI:18248"/>
    </ligandPart>
</feature>
<evidence type="ECO:0000313" key="9">
    <source>
        <dbReference type="EMBL" id="MTD33880.1"/>
    </source>
</evidence>
<evidence type="ECO:0000256" key="2">
    <source>
        <dbReference type="ARBA" id="ARBA00022617"/>
    </source>
</evidence>
<gene>
    <name evidence="9" type="ORF">GKE73_15425</name>
</gene>
<keyword evidence="4" id="KW-0249">Electron transport</keyword>
<keyword evidence="8" id="KW-0732">Signal</keyword>
<dbReference type="InterPro" id="IPR002321">
    <property type="entry name" value="Cyt_c_II"/>
</dbReference>
<evidence type="ECO:0000256" key="7">
    <source>
        <dbReference type="PIRSR" id="PIRSR000027-2"/>
    </source>
</evidence>
<organism evidence="9 10">
    <name type="scientific">Paludibacterium denitrificans</name>
    <dbReference type="NCBI Taxonomy" id="2675226"/>
    <lineage>
        <taxon>Bacteria</taxon>
        <taxon>Pseudomonadati</taxon>
        <taxon>Pseudomonadota</taxon>
        <taxon>Betaproteobacteria</taxon>
        <taxon>Neisseriales</taxon>
        <taxon>Chromobacteriaceae</taxon>
        <taxon>Paludibacterium</taxon>
    </lineage>
</organism>
<sequence>MKKTLLLATLASLLASQVFAADPVKARKEVFKQYKQTFGQMGKMTKGSTPFNKDDFAKLAAHLDALAQQPWQYFPVSTATGKTASETDAKPEIWSKADWKKAIDTHKAETAKLKQTAASGDLGAIKVQFAAVQKTCKACHDSFRKD</sequence>
<evidence type="ECO:0000256" key="5">
    <source>
        <dbReference type="ARBA" id="ARBA00023004"/>
    </source>
</evidence>
<evidence type="ECO:0000313" key="10">
    <source>
        <dbReference type="Proteomes" id="UP000446658"/>
    </source>
</evidence>
<dbReference type="Proteomes" id="UP000446658">
    <property type="component" value="Unassembled WGS sequence"/>
</dbReference>
<keyword evidence="1" id="KW-0813">Transport</keyword>
<keyword evidence="3 6" id="KW-0479">Metal-binding</keyword>
<name>A0A844GEY5_9NEIS</name>
<reference evidence="9 10" key="1">
    <citation type="submission" date="2019-11" db="EMBL/GenBank/DDBJ databases">
        <title>Draft genome sequence of Paludibacterium sp. dN18-1.</title>
        <authorList>
            <person name="Im W.-T."/>
        </authorList>
    </citation>
    <scope>NUCLEOTIDE SEQUENCE [LARGE SCALE GENOMIC DNA]</scope>
    <source>
        <strain evidence="10">dN 18-1</strain>
    </source>
</reference>
<keyword evidence="10" id="KW-1185">Reference proteome</keyword>
<dbReference type="AlphaFoldDB" id="A0A844GEY5"/>
<dbReference type="Gene3D" id="1.20.120.10">
    <property type="entry name" value="Cytochrome c/b562"/>
    <property type="match status" value="1"/>
</dbReference>
<proteinExistence type="predicted"/>
<keyword evidence="2 7" id="KW-0349">Heme</keyword>
<dbReference type="InterPro" id="IPR012127">
    <property type="entry name" value="Cyt_c_prime"/>
</dbReference>
<feature type="chain" id="PRO_5033054858" evidence="8">
    <location>
        <begin position="21"/>
        <end position="146"/>
    </location>
</feature>
<feature type="binding site" description="covalent" evidence="7">
    <location>
        <position position="139"/>
    </location>
    <ligand>
        <name>heme c</name>
        <dbReference type="ChEBI" id="CHEBI:61717"/>
    </ligand>
</feature>
<keyword evidence="5 6" id="KW-0408">Iron</keyword>
<dbReference type="GO" id="GO:0020037">
    <property type="term" value="F:heme binding"/>
    <property type="evidence" value="ECO:0007669"/>
    <property type="project" value="InterPro"/>
</dbReference>
<dbReference type="GO" id="GO:0022900">
    <property type="term" value="P:electron transport chain"/>
    <property type="evidence" value="ECO:0007669"/>
    <property type="project" value="InterPro"/>
</dbReference>
<dbReference type="EMBL" id="WLYX01000001">
    <property type="protein sequence ID" value="MTD33880.1"/>
    <property type="molecule type" value="Genomic_DNA"/>
</dbReference>
<dbReference type="GO" id="GO:0042597">
    <property type="term" value="C:periplasmic space"/>
    <property type="evidence" value="ECO:0007669"/>
    <property type="project" value="InterPro"/>
</dbReference>
<accession>A0A844GEY5</accession>
<comment type="PTM">
    <text evidence="7">Binds 1 heme group per subunit.</text>
</comment>
<dbReference type="Pfam" id="PF01322">
    <property type="entry name" value="Cytochrom_C_2"/>
    <property type="match status" value="1"/>
</dbReference>
<dbReference type="GO" id="GO:0009055">
    <property type="term" value="F:electron transfer activity"/>
    <property type="evidence" value="ECO:0007669"/>
    <property type="project" value="InterPro"/>
</dbReference>